<evidence type="ECO:0000313" key="2">
    <source>
        <dbReference type="Proteomes" id="UP001211015"/>
    </source>
</evidence>
<dbReference type="GO" id="GO:0016787">
    <property type="term" value="F:hydrolase activity"/>
    <property type="evidence" value="ECO:0007669"/>
    <property type="project" value="UniProtKB-KW"/>
</dbReference>
<keyword evidence="1" id="KW-0378">Hydrolase</keyword>
<dbReference type="InterPro" id="IPR010662">
    <property type="entry name" value="RBBP9/YdeN"/>
</dbReference>
<dbReference type="Proteomes" id="UP001211015">
    <property type="component" value="Unassembled WGS sequence"/>
</dbReference>
<evidence type="ECO:0000313" key="1">
    <source>
        <dbReference type="EMBL" id="MDB8745455.1"/>
    </source>
</evidence>
<dbReference type="PANTHER" id="PTHR15394:SF3">
    <property type="entry name" value="SERINE HYDROLASE RBBP9"/>
    <property type="match status" value="1"/>
</dbReference>
<organism evidence="1 2">
    <name type="scientific">Ruminococcus bicirculans</name>
    <name type="common">ex Wegman et al. 2014</name>
    <dbReference type="NCBI Taxonomy" id="1160721"/>
    <lineage>
        <taxon>Bacteria</taxon>
        <taxon>Bacillati</taxon>
        <taxon>Bacillota</taxon>
        <taxon>Clostridia</taxon>
        <taxon>Eubacteriales</taxon>
        <taxon>Oscillospiraceae</taxon>
        <taxon>Ruminococcus</taxon>
    </lineage>
</organism>
<dbReference type="AlphaFoldDB" id="A0AAW6EEJ3"/>
<comment type="caution">
    <text evidence="1">The sequence shown here is derived from an EMBL/GenBank/DDBJ whole genome shotgun (WGS) entry which is preliminary data.</text>
</comment>
<dbReference type="Pfam" id="PF06821">
    <property type="entry name" value="Ser_hydrolase"/>
    <property type="match status" value="1"/>
</dbReference>
<dbReference type="Gene3D" id="3.40.50.1820">
    <property type="entry name" value="alpha/beta hydrolase"/>
    <property type="match status" value="1"/>
</dbReference>
<reference evidence="1" key="1">
    <citation type="submission" date="2023-01" db="EMBL/GenBank/DDBJ databases">
        <title>Human gut microbiome strain richness.</title>
        <authorList>
            <person name="Chen-Liaw A."/>
        </authorList>
    </citation>
    <scope>NUCLEOTIDE SEQUENCE</scope>
    <source>
        <strain evidence="1">1001275st1_F4_1001275B_160808</strain>
    </source>
</reference>
<dbReference type="RefSeq" id="WP_195388970.1">
    <property type="nucleotide sequence ID" value="NZ_JADNGL010000019.1"/>
</dbReference>
<sequence length="185" mass="21324">MFDYVIVHGSYGTPFENWFPWLFQRLSEAGKNVLAPQFPCGNEIQNYTNWSKVMDVYKDYISKETSFIGHSLAPAFITDYILNNSLQVKNLYFVAPFYGLINIPDFDKVNSPFFIYNDLKNIQNFVKSITCYISTTDPYVPNQLSVDFADNIGANKVFVENSGHFNKAAGYTHFEQLLEKVMKDE</sequence>
<gene>
    <name evidence="1" type="ORF">PNU62_10540</name>
</gene>
<accession>A0AAW6EEJ3</accession>
<protein>
    <submittedName>
        <fullName evidence="1">Alpha/beta hydrolase</fullName>
    </submittedName>
</protein>
<dbReference type="SUPFAM" id="SSF53474">
    <property type="entry name" value="alpha/beta-Hydrolases"/>
    <property type="match status" value="1"/>
</dbReference>
<proteinExistence type="predicted"/>
<dbReference type="InterPro" id="IPR029058">
    <property type="entry name" value="AB_hydrolase_fold"/>
</dbReference>
<dbReference type="EMBL" id="JAQMLV010000014">
    <property type="protein sequence ID" value="MDB8745455.1"/>
    <property type="molecule type" value="Genomic_DNA"/>
</dbReference>
<dbReference type="PANTHER" id="PTHR15394">
    <property type="entry name" value="SERINE HYDROLASE RBBP9"/>
    <property type="match status" value="1"/>
</dbReference>
<name>A0AAW6EEJ3_9FIRM</name>